<keyword evidence="3" id="KW-0378">Hydrolase</keyword>
<dbReference type="EMBL" id="JAKJLQ010000001">
    <property type="protein sequence ID" value="MDF6099693.1"/>
    <property type="molecule type" value="Genomic_DNA"/>
</dbReference>
<keyword evidence="7" id="KW-1185">Reference proteome</keyword>
<evidence type="ECO:0000256" key="4">
    <source>
        <dbReference type="ARBA" id="ARBA00022825"/>
    </source>
</evidence>
<keyword evidence="2" id="KW-0645">Protease</keyword>
<dbReference type="AlphaFoldDB" id="A0AAX3T9M4"/>
<dbReference type="GO" id="GO:0006508">
    <property type="term" value="P:proteolysis"/>
    <property type="evidence" value="ECO:0007669"/>
    <property type="project" value="UniProtKB-KW"/>
</dbReference>
<dbReference type="Proteomes" id="UP001213504">
    <property type="component" value="Chromosome"/>
</dbReference>
<evidence type="ECO:0000313" key="7">
    <source>
        <dbReference type="Proteomes" id="UP001152308"/>
    </source>
</evidence>
<dbReference type="Pfam" id="PF03575">
    <property type="entry name" value="Peptidase_S51"/>
    <property type="match status" value="1"/>
</dbReference>
<dbReference type="Gene3D" id="3.40.50.880">
    <property type="match status" value="1"/>
</dbReference>
<protein>
    <submittedName>
        <fullName evidence="6">Type 1 glutamine amidotransferase-like domain-containing protein</fullName>
    </submittedName>
</protein>
<reference evidence="5" key="1">
    <citation type="journal article" date="2022" name="Data Brief">
        <title>Draft genome sequence data of Gordonia hongkongensis strain EUFUS-Z928 isolated from the octocoral Eunicea fusca.</title>
        <authorList>
            <person name="Sanchez-Suarez J."/>
            <person name="Diaz L."/>
            <person name="Melo-Bolivar J."/>
            <person name="Villamil L."/>
        </authorList>
    </citation>
    <scope>NUCLEOTIDE SEQUENCE</scope>
    <source>
        <strain evidence="5">EUFUS-Z928</strain>
    </source>
</reference>
<reference evidence="5" key="2">
    <citation type="submission" date="2022-01" db="EMBL/GenBank/DDBJ databases">
        <authorList>
            <person name="Sanchez-Suarez J."/>
            <person name="Villamil L."/>
            <person name="Diaz L.E."/>
        </authorList>
    </citation>
    <scope>NUCLEOTIDE SEQUENCE</scope>
    <source>
        <strain evidence="5">EUFUS-Z928</strain>
    </source>
</reference>
<dbReference type="RefSeq" id="WP_078113036.1">
    <property type="nucleotide sequence ID" value="NZ_CBDRMI010000001.1"/>
</dbReference>
<comment type="similarity">
    <text evidence="1">Belongs to the peptidase S51 family.</text>
</comment>
<proteinExistence type="inferred from homology"/>
<dbReference type="Proteomes" id="UP001152308">
    <property type="component" value="Unassembled WGS sequence"/>
</dbReference>
<keyword evidence="6" id="KW-0315">Glutamine amidotransferase</keyword>
<accession>A0AAX3T9M4</accession>
<dbReference type="PANTHER" id="PTHR20842:SF0">
    <property type="entry name" value="ALPHA-ASPARTYL DIPEPTIDASE"/>
    <property type="match status" value="1"/>
</dbReference>
<evidence type="ECO:0000256" key="3">
    <source>
        <dbReference type="ARBA" id="ARBA00022801"/>
    </source>
</evidence>
<keyword evidence="4" id="KW-0720">Serine protease</keyword>
<reference evidence="6" key="3">
    <citation type="submission" date="2023-04" db="EMBL/GenBank/DDBJ databases">
        <title>Complete genome sequence of a phthalic acid esters degrading bacterial strain.</title>
        <authorList>
            <person name="Weng L."/>
            <person name="Jia Y."/>
            <person name="Ren L."/>
        </authorList>
    </citation>
    <scope>NUCLEOTIDE SEQUENCE</scope>
    <source>
        <strain evidence="6">RL-LY01</strain>
    </source>
</reference>
<dbReference type="SUPFAM" id="SSF52317">
    <property type="entry name" value="Class I glutamine amidotransferase-like"/>
    <property type="match status" value="1"/>
</dbReference>
<evidence type="ECO:0000313" key="5">
    <source>
        <dbReference type="EMBL" id="MDF6099693.1"/>
    </source>
</evidence>
<dbReference type="InterPro" id="IPR029062">
    <property type="entry name" value="Class_I_gatase-like"/>
</dbReference>
<dbReference type="EMBL" id="CP121270">
    <property type="protein sequence ID" value="WFP25835.1"/>
    <property type="molecule type" value="Genomic_DNA"/>
</dbReference>
<dbReference type="GO" id="GO:0008236">
    <property type="term" value="F:serine-type peptidase activity"/>
    <property type="evidence" value="ECO:0007669"/>
    <property type="project" value="UniProtKB-KW"/>
</dbReference>
<evidence type="ECO:0000313" key="8">
    <source>
        <dbReference type="Proteomes" id="UP001213504"/>
    </source>
</evidence>
<gene>
    <name evidence="5" type="ORF">L2299_01340</name>
    <name evidence="6" type="ORF">P9A14_04775</name>
</gene>
<dbReference type="PANTHER" id="PTHR20842">
    <property type="entry name" value="PROTEASE S51 ALPHA-ASPARTYL DIPEPTIDASE"/>
    <property type="match status" value="1"/>
</dbReference>
<dbReference type="InterPro" id="IPR005320">
    <property type="entry name" value="Peptidase_S51"/>
</dbReference>
<sequence>MADTHLLLLSRWLTPVPQFLAPLTEPGCRIGYVPTASSIYPDHAWLDLERDTLRQQGFEVTDLDPELTGSAVFAQELAGVDAVFVAGGNTFHLLGALRLAGADRTLVDAVRAGLPYIGVSAGAAVVGPDIAPLSLLDDPAEAAPLTSTAGLGLIDTTVIPHAEGTVGGRGPIAATRQRFGAEHRLHFLTDAEAIVVAGGDLRVIPG</sequence>
<name>A0AAX3T9M4_9ACTN</name>
<organism evidence="6 8">
    <name type="scientific">Gordonia hongkongensis</name>
    <dbReference type="NCBI Taxonomy" id="1701090"/>
    <lineage>
        <taxon>Bacteria</taxon>
        <taxon>Bacillati</taxon>
        <taxon>Actinomycetota</taxon>
        <taxon>Actinomycetes</taxon>
        <taxon>Mycobacteriales</taxon>
        <taxon>Gordoniaceae</taxon>
        <taxon>Gordonia</taxon>
    </lineage>
</organism>
<evidence type="ECO:0000256" key="2">
    <source>
        <dbReference type="ARBA" id="ARBA00022670"/>
    </source>
</evidence>
<evidence type="ECO:0000256" key="1">
    <source>
        <dbReference type="ARBA" id="ARBA00006534"/>
    </source>
</evidence>
<evidence type="ECO:0000313" key="6">
    <source>
        <dbReference type="EMBL" id="WFP25835.1"/>
    </source>
</evidence>